<evidence type="ECO:0000256" key="6">
    <source>
        <dbReference type="ARBA" id="ARBA00015611"/>
    </source>
</evidence>
<dbReference type="Pfam" id="PF09127">
    <property type="entry name" value="Leuk-A4-hydro_C"/>
    <property type="match status" value="1"/>
</dbReference>
<dbReference type="PANTHER" id="PTHR45726:SF3">
    <property type="entry name" value="LEUKOTRIENE A-4 HYDROLASE"/>
    <property type="match status" value="1"/>
</dbReference>
<dbReference type="Proteomes" id="UP000625631">
    <property type="component" value="Unassembled WGS sequence"/>
</dbReference>
<dbReference type="Gene3D" id="2.60.40.1730">
    <property type="entry name" value="tricorn interacting facor f3 domain"/>
    <property type="match status" value="1"/>
</dbReference>
<dbReference type="InterPro" id="IPR049980">
    <property type="entry name" value="LTA4H_cat"/>
</dbReference>
<evidence type="ECO:0000256" key="4">
    <source>
        <dbReference type="ARBA" id="ARBA00010136"/>
    </source>
</evidence>
<dbReference type="InterPro" id="IPR016024">
    <property type="entry name" value="ARM-type_fold"/>
</dbReference>
<comment type="subcellular location">
    <subcellularLocation>
        <location evidence="3">Cytoplasm</location>
    </subcellularLocation>
</comment>
<keyword evidence="9" id="KW-0479">Metal-binding</keyword>
<evidence type="ECO:0000256" key="5">
    <source>
        <dbReference type="ARBA" id="ARBA00012564"/>
    </source>
</evidence>
<dbReference type="InterPro" id="IPR042097">
    <property type="entry name" value="Aminopeptidase_N-like_N_sf"/>
</dbReference>
<organism evidence="14 15">
    <name type="scientific">Hymenobacter negativus</name>
    <dbReference type="NCBI Taxonomy" id="2795026"/>
    <lineage>
        <taxon>Bacteria</taxon>
        <taxon>Pseudomonadati</taxon>
        <taxon>Bacteroidota</taxon>
        <taxon>Cytophagia</taxon>
        <taxon>Cytophagales</taxon>
        <taxon>Hymenobacteraceae</taxon>
        <taxon>Hymenobacter</taxon>
    </lineage>
</organism>
<keyword evidence="10" id="KW-0378">Hydrolase</keyword>
<dbReference type="InterPro" id="IPR015211">
    <property type="entry name" value="Peptidase_M1_C"/>
</dbReference>
<dbReference type="PANTHER" id="PTHR45726">
    <property type="entry name" value="LEUKOTRIENE A-4 HYDROLASE"/>
    <property type="match status" value="1"/>
</dbReference>
<evidence type="ECO:0000256" key="9">
    <source>
        <dbReference type="ARBA" id="ARBA00022723"/>
    </source>
</evidence>
<evidence type="ECO:0000313" key="14">
    <source>
        <dbReference type="EMBL" id="MBH8557296.1"/>
    </source>
</evidence>
<dbReference type="SUPFAM" id="SSF63737">
    <property type="entry name" value="Leukotriene A4 hydrolase N-terminal domain"/>
    <property type="match status" value="1"/>
</dbReference>
<evidence type="ECO:0000256" key="10">
    <source>
        <dbReference type="ARBA" id="ARBA00022801"/>
    </source>
</evidence>
<evidence type="ECO:0000256" key="12">
    <source>
        <dbReference type="ARBA" id="ARBA00023049"/>
    </source>
</evidence>
<name>A0ABS0Q3R1_9BACT</name>
<reference evidence="14 15" key="1">
    <citation type="submission" date="2020-12" db="EMBL/GenBank/DDBJ databases">
        <title>Hymenobacter sp.</title>
        <authorList>
            <person name="Kim M.K."/>
        </authorList>
    </citation>
    <scope>NUCLEOTIDE SEQUENCE [LARGE SCALE GENOMIC DNA]</scope>
    <source>
        <strain evidence="14 15">BT442</strain>
    </source>
</reference>
<dbReference type="Gene3D" id="3.30.2010.30">
    <property type="match status" value="1"/>
</dbReference>
<dbReference type="Pfam" id="PF17900">
    <property type="entry name" value="Peptidase_M1_N"/>
    <property type="match status" value="1"/>
</dbReference>
<dbReference type="EMBL" id="JAEDAE010000001">
    <property type="protein sequence ID" value="MBH8557296.1"/>
    <property type="molecule type" value="Genomic_DNA"/>
</dbReference>
<keyword evidence="8" id="KW-0645">Protease</keyword>
<dbReference type="Gene3D" id="1.10.390.10">
    <property type="entry name" value="Neutral Protease Domain 2"/>
    <property type="match status" value="1"/>
</dbReference>
<dbReference type="InterPro" id="IPR034015">
    <property type="entry name" value="M1_LTA4H"/>
</dbReference>
<keyword evidence="15" id="KW-1185">Reference proteome</keyword>
<evidence type="ECO:0000256" key="2">
    <source>
        <dbReference type="ARBA" id="ARBA00001947"/>
    </source>
</evidence>
<dbReference type="InterPro" id="IPR038502">
    <property type="entry name" value="M1_LTA-4_hydro/amino_C_sf"/>
</dbReference>
<dbReference type="RefSeq" id="WP_198074508.1">
    <property type="nucleotide sequence ID" value="NZ_JAEDAE010000001.1"/>
</dbReference>
<evidence type="ECO:0000259" key="13">
    <source>
        <dbReference type="SMART" id="SM01263"/>
    </source>
</evidence>
<keyword evidence="11" id="KW-0862">Zinc</keyword>
<comment type="caution">
    <text evidence="14">The sequence shown here is derived from an EMBL/GenBank/DDBJ whole genome shotgun (WGS) entry which is preliminary data.</text>
</comment>
<gene>
    <name evidence="14" type="ORF">I7X13_04510</name>
</gene>
<dbReference type="CDD" id="cd09599">
    <property type="entry name" value="M1_LTA4H"/>
    <property type="match status" value="1"/>
</dbReference>
<dbReference type="Pfam" id="PF01433">
    <property type="entry name" value="Peptidase_M1"/>
    <property type="match status" value="1"/>
</dbReference>
<evidence type="ECO:0000256" key="8">
    <source>
        <dbReference type="ARBA" id="ARBA00022670"/>
    </source>
</evidence>
<sequence>MASLASDFLPTVLPIDPHSHAGNSPVRVRHLALALTVDFDQRTLAGTATWHLANPGAAAELVLDTRDLTVETVEAIDAAGLATPTDFTLGSPDAILGQALRVVLTPATAAVRIQYRTAPHAAALQWLKPEQTAGTEPFLFTQSQAILARTWLPCQDSPGIRFTYEATVRVPAHLLALMSAENPQERSPTGEYRFHMAQPIPAYLMALAVGDLAFAPLSGRTGIYAEPATLPVATHEFADLENMVAAAEQLYGTYRWERYDLLVLPPSFPFGGMENPRLTFVTPTILAGDRSLTSLVAHELAHSWSGNLVTNATWNDFWLNEGFTVYFERRIMEHLYGPEYADMLQVLGRAALHHTIEEIGAASRDTHLHLALAGRDPDEGLTEIAYEKGCALLLTLESLVGRPRLDAFIKEYFARFSFQAMDTASFLHYLRAELLDQEPGLEARLNLAAWVDGPGLPPNAPTPTSERFAKVDQVLARLEAGTAPADLLPPTTGWSSHEWVHFLHRLSPTLAAEQLAALDATFHLTTSGNAEILTAWFPHTLRAGYAPAGEAVKKFLLHVGRRKFVVPLYQALLATPDVPARAHAIYTEARPNYHSVTTGTLDALLATRAERH</sequence>
<comment type="similarity">
    <text evidence="4">Belongs to the peptidase M1 family.</text>
</comment>
<feature type="domain" description="Peptidase M1 leukotriene A4 hydrolase/aminopeptidase C-terminal" evidence="13">
    <location>
        <begin position="465"/>
        <end position="605"/>
    </location>
</feature>
<comment type="catalytic activity">
    <reaction evidence="1">
        <text>Release of an N-terminal amino acid, Xaa-|-Yaa- from a peptide, amide or arylamide. Xaa is preferably Ala, but may be most amino acids including Pro (slow action). When a terminal hydrophobic residue is followed by a prolyl residue, the two may be released as an intact Xaa-Pro dipeptide.</text>
        <dbReference type="EC" id="3.4.11.2"/>
    </reaction>
</comment>
<dbReference type="PRINTS" id="PR00756">
    <property type="entry name" value="ALADIPTASE"/>
</dbReference>
<evidence type="ECO:0000256" key="1">
    <source>
        <dbReference type="ARBA" id="ARBA00000098"/>
    </source>
</evidence>
<dbReference type="InterPro" id="IPR001930">
    <property type="entry name" value="Peptidase_M1"/>
</dbReference>
<dbReference type="InterPro" id="IPR014782">
    <property type="entry name" value="Peptidase_M1_dom"/>
</dbReference>
<dbReference type="EC" id="3.4.11.2" evidence="5"/>
<dbReference type="Gene3D" id="1.25.40.320">
    <property type="entry name" value="Peptidase M1, leukotriene A4 hydrolase/aminopeptidase C-terminal domain"/>
    <property type="match status" value="1"/>
</dbReference>
<dbReference type="SUPFAM" id="SSF55486">
    <property type="entry name" value="Metalloproteases ('zincins'), catalytic domain"/>
    <property type="match status" value="1"/>
</dbReference>
<proteinExistence type="inferred from homology"/>
<evidence type="ECO:0000256" key="7">
    <source>
        <dbReference type="ARBA" id="ARBA00022490"/>
    </source>
</evidence>
<dbReference type="InterPro" id="IPR045357">
    <property type="entry name" value="Aminopeptidase_N-like_N"/>
</dbReference>
<comment type="cofactor">
    <cofactor evidence="2">
        <name>Zn(2+)</name>
        <dbReference type="ChEBI" id="CHEBI:29105"/>
    </cofactor>
</comment>
<keyword evidence="7" id="KW-0963">Cytoplasm</keyword>
<evidence type="ECO:0000256" key="3">
    <source>
        <dbReference type="ARBA" id="ARBA00004496"/>
    </source>
</evidence>
<dbReference type="SMART" id="SM01263">
    <property type="entry name" value="Leuk-A4-hydro_C"/>
    <property type="match status" value="1"/>
</dbReference>
<protein>
    <recommendedName>
        <fullName evidence="6">Aminopeptidase N</fullName>
        <ecNumber evidence="5">3.4.11.2</ecNumber>
    </recommendedName>
</protein>
<keyword evidence="12" id="KW-0482">Metalloprotease</keyword>
<dbReference type="SUPFAM" id="SSF48371">
    <property type="entry name" value="ARM repeat"/>
    <property type="match status" value="1"/>
</dbReference>
<evidence type="ECO:0000313" key="15">
    <source>
        <dbReference type="Proteomes" id="UP000625631"/>
    </source>
</evidence>
<dbReference type="InterPro" id="IPR027268">
    <property type="entry name" value="Peptidase_M4/M1_CTD_sf"/>
</dbReference>
<accession>A0ABS0Q3R1</accession>
<evidence type="ECO:0000256" key="11">
    <source>
        <dbReference type="ARBA" id="ARBA00022833"/>
    </source>
</evidence>